<dbReference type="RefSeq" id="WP_340524236.1">
    <property type="nucleotide sequence ID" value="NZ_JBBLXS010000006.1"/>
</dbReference>
<dbReference type="Proteomes" id="UP001384579">
    <property type="component" value="Unassembled WGS sequence"/>
</dbReference>
<evidence type="ECO:0000313" key="2">
    <source>
        <dbReference type="Proteomes" id="UP001384579"/>
    </source>
</evidence>
<proteinExistence type="predicted"/>
<gene>
    <name evidence="1" type="ORF">WMG39_01005</name>
</gene>
<evidence type="ECO:0000313" key="1">
    <source>
        <dbReference type="EMBL" id="MEK0183421.1"/>
    </source>
</evidence>
<sequence>MSNKYQPHIHVLAEDDANRQIVNGFLLEPNLNNRAVKVLPIRGGWGKTLEEFNKKYASEMRQLPERMMVLLIDFDNDENRLSYVESHIPDDLKSRVFVLGVLSEPENLKRESKKTFEEIGEALAQDCSDNTNELWGHNLLKHNKPELDRMATLVKPFLFK</sequence>
<accession>A0ABU8YGD6</accession>
<comment type="caution">
    <text evidence="1">The sequence shown here is derived from an EMBL/GenBank/DDBJ whole genome shotgun (WGS) entry which is preliminary data.</text>
</comment>
<reference evidence="1 2" key="1">
    <citation type="journal article" date="2020" name="Harmful Algae">
        <title>Molecular and morphological characterization of a novel dihydroanatoxin-a producing Microcoleus species (cyanobacteria) from the Russian River, California, USA.</title>
        <authorList>
            <person name="Conklin K.Y."/>
            <person name="Stancheva R."/>
            <person name="Otten T.G."/>
            <person name="Fadness R."/>
            <person name="Boyer G.L."/>
            <person name="Read B."/>
            <person name="Zhang X."/>
            <person name="Sheath R.G."/>
        </authorList>
    </citation>
    <scope>NUCLEOTIDE SEQUENCE [LARGE SCALE GENOMIC DNA]</scope>
    <source>
        <strain evidence="1 2">PTRS2</strain>
    </source>
</reference>
<protein>
    <submittedName>
        <fullName evidence="1">Uncharacterized protein</fullName>
    </submittedName>
</protein>
<keyword evidence="2" id="KW-1185">Reference proteome</keyword>
<dbReference type="EMBL" id="JBBLXS010000006">
    <property type="protein sequence ID" value="MEK0183421.1"/>
    <property type="molecule type" value="Genomic_DNA"/>
</dbReference>
<name>A0ABU8YGD6_9CYAN</name>
<organism evidence="1 2">
    <name type="scientific">Microcoleus anatoxicus PTRS2</name>
    <dbReference type="NCBI Taxonomy" id="2705321"/>
    <lineage>
        <taxon>Bacteria</taxon>
        <taxon>Bacillati</taxon>
        <taxon>Cyanobacteriota</taxon>
        <taxon>Cyanophyceae</taxon>
        <taxon>Oscillatoriophycideae</taxon>
        <taxon>Oscillatoriales</taxon>
        <taxon>Microcoleaceae</taxon>
        <taxon>Microcoleus</taxon>
        <taxon>Microcoleus anatoxicus</taxon>
    </lineage>
</organism>